<keyword evidence="9" id="KW-1185">Reference proteome</keyword>
<dbReference type="RefSeq" id="WP_160603003.1">
    <property type="nucleotide sequence ID" value="NZ_WTYX01000001.1"/>
</dbReference>
<dbReference type="EMBL" id="WTYX01000001">
    <property type="protein sequence ID" value="MXO89618.1"/>
    <property type="molecule type" value="Genomic_DNA"/>
</dbReference>
<feature type="region of interest" description="Disordered" evidence="5">
    <location>
        <begin position="50"/>
        <end position="81"/>
    </location>
</feature>
<evidence type="ECO:0000256" key="4">
    <source>
        <dbReference type="ARBA" id="ARBA00023136"/>
    </source>
</evidence>
<comment type="subcellular location">
    <subcellularLocation>
        <location evidence="1">Membrane</location>
        <topology evidence="1">Single-pass membrane protein</topology>
    </subcellularLocation>
</comment>
<evidence type="ECO:0000256" key="6">
    <source>
        <dbReference type="SAM" id="Phobius"/>
    </source>
</evidence>
<evidence type="ECO:0000256" key="3">
    <source>
        <dbReference type="ARBA" id="ARBA00022989"/>
    </source>
</evidence>
<reference evidence="8 9" key="1">
    <citation type="submission" date="2019-12" db="EMBL/GenBank/DDBJ databases">
        <title>Genomic-based taxomic classification of the family Erythrobacteraceae.</title>
        <authorList>
            <person name="Xu L."/>
        </authorList>
    </citation>
    <scope>NUCLEOTIDE SEQUENCE [LARGE SCALE GENOMIC DNA]</scope>
    <source>
        <strain evidence="8 9">KCTC 52763</strain>
    </source>
</reference>
<comment type="caution">
    <text evidence="8">The sequence shown here is derived from an EMBL/GenBank/DDBJ whole genome shotgun (WGS) entry which is preliminary data.</text>
</comment>
<feature type="compositionally biased region" description="Basic and acidic residues" evidence="5">
    <location>
        <begin position="65"/>
        <end position="81"/>
    </location>
</feature>
<evidence type="ECO:0000313" key="8">
    <source>
        <dbReference type="EMBL" id="MXO89618.1"/>
    </source>
</evidence>
<keyword evidence="2 6" id="KW-0812">Transmembrane</keyword>
<dbReference type="GO" id="GO:0055085">
    <property type="term" value="P:transmembrane transport"/>
    <property type="evidence" value="ECO:0007669"/>
    <property type="project" value="InterPro"/>
</dbReference>
<dbReference type="Proteomes" id="UP000442714">
    <property type="component" value="Unassembled WGS sequence"/>
</dbReference>
<evidence type="ECO:0000256" key="5">
    <source>
        <dbReference type="SAM" id="MobiDB-lite"/>
    </source>
</evidence>
<dbReference type="AlphaFoldDB" id="A0A844ZPF2"/>
<dbReference type="InterPro" id="IPR037682">
    <property type="entry name" value="TonB_C"/>
</dbReference>
<evidence type="ECO:0000259" key="7">
    <source>
        <dbReference type="PROSITE" id="PS52015"/>
    </source>
</evidence>
<evidence type="ECO:0000313" key="9">
    <source>
        <dbReference type="Proteomes" id="UP000442714"/>
    </source>
</evidence>
<name>A0A844ZPF2_9SPHN</name>
<gene>
    <name evidence="8" type="ORF">GRI41_02170</name>
</gene>
<accession>A0A844ZPF2</accession>
<feature type="transmembrane region" description="Helical" evidence="6">
    <location>
        <begin position="15"/>
        <end position="39"/>
    </location>
</feature>
<feature type="domain" description="TonB C-terminal" evidence="7">
    <location>
        <begin position="145"/>
        <end position="238"/>
    </location>
</feature>
<dbReference type="SUPFAM" id="SSF74653">
    <property type="entry name" value="TolA/TonB C-terminal domain"/>
    <property type="match status" value="1"/>
</dbReference>
<evidence type="ECO:0000256" key="1">
    <source>
        <dbReference type="ARBA" id="ARBA00004167"/>
    </source>
</evidence>
<evidence type="ECO:0000256" key="2">
    <source>
        <dbReference type="ARBA" id="ARBA00022692"/>
    </source>
</evidence>
<proteinExistence type="predicted"/>
<organism evidence="8 9">
    <name type="scientific">Pontixanthobacter aquaemixtae</name>
    <dbReference type="NCBI Taxonomy" id="1958940"/>
    <lineage>
        <taxon>Bacteria</taxon>
        <taxon>Pseudomonadati</taxon>
        <taxon>Pseudomonadota</taxon>
        <taxon>Alphaproteobacteria</taxon>
        <taxon>Sphingomonadales</taxon>
        <taxon>Erythrobacteraceae</taxon>
        <taxon>Pontixanthobacter</taxon>
    </lineage>
</organism>
<protein>
    <submittedName>
        <fullName evidence="8">TonB family protein</fullName>
    </submittedName>
</protein>
<keyword evidence="4 6" id="KW-0472">Membrane</keyword>
<dbReference type="GO" id="GO:0016020">
    <property type="term" value="C:membrane"/>
    <property type="evidence" value="ECO:0007669"/>
    <property type="project" value="UniProtKB-SubCell"/>
</dbReference>
<keyword evidence="3 6" id="KW-1133">Transmembrane helix</keyword>
<dbReference type="OrthoDB" id="7585155at2"/>
<dbReference type="InterPro" id="IPR006260">
    <property type="entry name" value="TonB/TolA_C"/>
</dbReference>
<dbReference type="PROSITE" id="PS52015">
    <property type="entry name" value="TONB_CTD"/>
    <property type="match status" value="1"/>
</dbReference>
<dbReference type="Pfam" id="PF03544">
    <property type="entry name" value="TonB_C"/>
    <property type="match status" value="1"/>
</dbReference>
<dbReference type="Gene3D" id="3.30.1150.10">
    <property type="match status" value="1"/>
</dbReference>
<dbReference type="NCBIfam" id="TIGR01352">
    <property type="entry name" value="tonB_Cterm"/>
    <property type="match status" value="1"/>
</dbReference>
<sequence length="238" mass="25220">MAYVNVGGPEDRKTAIAGVALIHAGLASVLVFGFAGGAITEFTRDILIGHDFTDPPDIPPPPPKPDVKDPVDPPSRTRPDIYLDDPVIELTDTPSPFDTTDEIPPAGGEIITNLGEGPGPGTGAGNNTDSLPGPITPPAFDPIPAKPINNPGSWVSNRDYRSSWIRRELTGIARFRVSIGTNGRVQDCRVLSSTGHSELDNATCSLVSRRAKFEAARDSQGNKVTGSFTTAISWELPD</sequence>